<sequence length="145" mass="15938">MVIGAAKSDRATLKASSELQQATIKVGKKTFTAELALSVAEQAQGLSNRPSMPKDHGMLFVFTRPTSPPFWMKDMQFSIDIVWILRDRVVGISPNLPIPKPGTKPEKLPIYSPPSPVDYVLELRAGQSRGVRIDDIVTILNPQAI</sequence>
<accession>A0A1F5EAM8</accession>
<dbReference type="Gene3D" id="2.60.120.1140">
    <property type="entry name" value="Protein of unknown function DUF192"/>
    <property type="match status" value="1"/>
</dbReference>
<reference evidence="1 2" key="1">
    <citation type="journal article" date="2016" name="Nat. Commun.">
        <title>Thousands of microbial genomes shed light on interconnected biogeochemical processes in an aquifer system.</title>
        <authorList>
            <person name="Anantharaman K."/>
            <person name="Brown C.T."/>
            <person name="Hug L.A."/>
            <person name="Sharon I."/>
            <person name="Castelle C.J."/>
            <person name="Probst A.J."/>
            <person name="Thomas B.C."/>
            <person name="Singh A."/>
            <person name="Wilkins M.J."/>
            <person name="Karaoz U."/>
            <person name="Brodie E.L."/>
            <person name="Williams K.H."/>
            <person name="Hubbard S.S."/>
            <person name="Banfield J.F."/>
        </authorList>
    </citation>
    <scope>NUCLEOTIDE SEQUENCE [LARGE SCALE GENOMIC DNA]</scope>
</reference>
<dbReference type="PANTHER" id="PTHR37953">
    <property type="entry name" value="UPF0127 PROTEIN MJ1496"/>
    <property type="match status" value="1"/>
</dbReference>
<proteinExistence type="predicted"/>
<dbReference type="Pfam" id="PF02643">
    <property type="entry name" value="DUF192"/>
    <property type="match status" value="1"/>
</dbReference>
<gene>
    <name evidence="1" type="ORF">A3A71_04015</name>
</gene>
<evidence type="ECO:0000313" key="2">
    <source>
        <dbReference type="Proteomes" id="UP000177481"/>
    </source>
</evidence>
<dbReference type="STRING" id="1797471.A3A71_04015"/>
<evidence type="ECO:0008006" key="3">
    <source>
        <dbReference type="Google" id="ProtNLM"/>
    </source>
</evidence>
<comment type="caution">
    <text evidence="1">The sequence shown here is derived from an EMBL/GenBank/DDBJ whole genome shotgun (WGS) entry which is preliminary data.</text>
</comment>
<evidence type="ECO:0000313" key="1">
    <source>
        <dbReference type="EMBL" id="OGD64304.1"/>
    </source>
</evidence>
<dbReference type="PANTHER" id="PTHR37953:SF1">
    <property type="entry name" value="UPF0127 PROTEIN MJ1496"/>
    <property type="match status" value="1"/>
</dbReference>
<dbReference type="Proteomes" id="UP000177481">
    <property type="component" value="Unassembled WGS sequence"/>
</dbReference>
<dbReference type="InterPro" id="IPR003795">
    <property type="entry name" value="DUF192"/>
</dbReference>
<dbReference type="InterPro" id="IPR038695">
    <property type="entry name" value="Saro_0823-like_sf"/>
</dbReference>
<organism evidence="1 2">
    <name type="scientific">Candidatus Berkelbacteria bacterium RIFCSPLOWO2_01_FULL_50_28</name>
    <dbReference type="NCBI Taxonomy" id="1797471"/>
    <lineage>
        <taxon>Bacteria</taxon>
        <taxon>Candidatus Berkelbacteria</taxon>
    </lineage>
</organism>
<name>A0A1F5EAM8_9BACT</name>
<dbReference type="EMBL" id="MEZX01000003">
    <property type="protein sequence ID" value="OGD64304.1"/>
    <property type="molecule type" value="Genomic_DNA"/>
</dbReference>
<dbReference type="AlphaFoldDB" id="A0A1F5EAM8"/>
<protein>
    <recommendedName>
        <fullName evidence="3">DUF192 domain-containing protein</fullName>
    </recommendedName>
</protein>